<dbReference type="InParanoid" id="L5K9I2"/>
<proteinExistence type="predicted"/>
<dbReference type="Proteomes" id="UP000010552">
    <property type="component" value="Unassembled WGS sequence"/>
</dbReference>
<organism evidence="1 2">
    <name type="scientific">Pteropus alecto</name>
    <name type="common">Black flying fox</name>
    <dbReference type="NCBI Taxonomy" id="9402"/>
    <lineage>
        <taxon>Eukaryota</taxon>
        <taxon>Metazoa</taxon>
        <taxon>Chordata</taxon>
        <taxon>Craniata</taxon>
        <taxon>Vertebrata</taxon>
        <taxon>Euteleostomi</taxon>
        <taxon>Mammalia</taxon>
        <taxon>Eutheria</taxon>
        <taxon>Laurasiatheria</taxon>
        <taxon>Chiroptera</taxon>
        <taxon>Yinpterochiroptera</taxon>
        <taxon>Pteropodoidea</taxon>
        <taxon>Pteropodidae</taxon>
        <taxon>Pteropodinae</taxon>
        <taxon>Pteropus</taxon>
    </lineage>
</organism>
<protein>
    <submittedName>
        <fullName evidence="1">Uncharacterized protein</fullName>
    </submittedName>
</protein>
<dbReference type="AlphaFoldDB" id="L5K9I2"/>
<gene>
    <name evidence="1" type="ORF">PAL_GLEAN10007277</name>
</gene>
<evidence type="ECO:0000313" key="1">
    <source>
        <dbReference type="EMBL" id="ELK08012.1"/>
    </source>
</evidence>
<reference evidence="2" key="1">
    <citation type="journal article" date="2013" name="Science">
        <title>Comparative analysis of bat genomes provides insight into the evolution of flight and immunity.</title>
        <authorList>
            <person name="Zhang G."/>
            <person name="Cowled C."/>
            <person name="Shi Z."/>
            <person name="Huang Z."/>
            <person name="Bishop-Lilly K.A."/>
            <person name="Fang X."/>
            <person name="Wynne J.W."/>
            <person name="Xiong Z."/>
            <person name="Baker M.L."/>
            <person name="Zhao W."/>
            <person name="Tachedjian M."/>
            <person name="Zhu Y."/>
            <person name="Zhou P."/>
            <person name="Jiang X."/>
            <person name="Ng J."/>
            <person name="Yang L."/>
            <person name="Wu L."/>
            <person name="Xiao J."/>
            <person name="Feng Y."/>
            <person name="Chen Y."/>
            <person name="Sun X."/>
            <person name="Zhang Y."/>
            <person name="Marsh G.A."/>
            <person name="Crameri G."/>
            <person name="Broder C.C."/>
            <person name="Frey K.G."/>
            <person name="Wang L.F."/>
            <person name="Wang J."/>
        </authorList>
    </citation>
    <scope>NUCLEOTIDE SEQUENCE [LARGE SCALE GENOMIC DNA]</scope>
</reference>
<keyword evidence="2" id="KW-1185">Reference proteome</keyword>
<evidence type="ECO:0000313" key="2">
    <source>
        <dbReference type="Proteomes" id="UP000010552"/>
    </source>
</evidence>
<accession>L5K9I2</accession>
<dbReference type="EMBL" id="KB030944">
    <property type="protein sequence ID" value="ELK08012.1"/>
    <property type="molecule type" value="Genomic_DNA"/>
</dbReference>
<sequence>MSSADATASLPLLYGSETVDYESVGSAFVWSHMRRFEGMPNPRFPASPLAGYNSLSSLSMRLVLD</sequence>
<name>L5K9I2_PTEAL</name>